<dbReference type="AlphaFoldDB" id="Q03XK8"/>
<feature type="transmembrane region" description="Helical" evidence="1">
    <location>
        <begin position="87"/>
        <end position="110"/>
    </location>
</feature>
<dbReference type="EMBL" id="CP000414">
    <property type="protein sequence ID" value="ABJ62064.1"/>
    <property type="molecule type" value="Genomic_DNA"/>
</dbReference>
<keyword evidence="3" id="KW-1185">Reference proteome</keyword>
<accession>Q03XK8</accession>
<dbReference type="GeneID" id="29577457"/>
<dbReference type="KEGG" id="lme:LEUM_0958"/>
<dbReference type="eggNOG" id="ENOG502ZCD3">
    <property type="taxonomic scope" value="Bacteria"/>
</dbReference>
<evidence type="ECO:0000256" key="1">
    <source>
        <dbReference type="SAM" id="Phobius"/>
    </source>
</evidence>
<dbReference type="Proteomes" id="UP000000362">
    <property type="component" value="Chromosome"/>
</dbReference>
<keyword evidence="1" id="KW-0472">Membrane</keyword>
<organism evidence="2 3">
    <name type="scientific">Leuconostoc mesenteroides subsp. mesenteroides (strain ATCC 8293 / DSM 20343 / BCRC 11652 / CCM 1803 / JCM 6124 / NCDO 523 / NBRC 100496 / NCIMB 8023 / NCTC 12954 / NRRL B-1118 / 37Y)</name>
    <dbReference type="NCBI Taxonomy" id="203120"/>
    <lineage>
        <taxon>Bacteria</taxon>
        <taxon>Bacillati</taxon>
        <taxon>Bacillota</taxon>
        <taxon>Bacilli</taxon>
        <taxon>Lactobacillales</taxon>
        <taxon>Lactobacillaceae</taxon>
        <taxon>Leuconostoc</taxon>
    </lineage>
</organism>
<protein>
    <submittedName>
        <fullName evidence="2">Uncharacterized protein</fullName>
    </submittedName>
</protein>
<keyword evidence="1" id="KW-1133">Transmembrane helix</keyword>
<keyword evidence="1" id="KW-0812">Transmembrane</keyword>
<name>Q03XK8_LEUMM</name>
<dbReference type="RefSeq" id="WP_011679716.1">
    <property type="nucleotide sequence ID" value="NC_008531.1"/>
</dbReference>
<gene>
    <name evidence="2" type="ordered locus">LEUM_0958</name>
</gene>
<evidence type="ECO:0000313" key="2">
    <source>
        <dbReference type="EMBL" id="ABJ62064.1"/>
    </source>
</evidence>
<reference evidence="2 3" key="1">
    <citation type="journal article" date="2006" name="Proc. Natl. Acad. Sci. U.S.A.">
        <title>Comparative genomics of the lactic acid bacteria.</title>
        <authorList>
            <person name="Makarova K."/>
            <person name="Slesarev A."/>
            <person name="Wolf Y."/>
            <person name="Sorokin A."/>
            <person name="Mirkin B."/>
            <person name="Koonin E."/>
            <person name="Pavlov A."/>
            <person name="Pavlova N."/>
            <person name="Karamychev V."/>
            <person name="Polouchine N."/>
            <person name="Shakhova V."/>
            <person name="Grigoriev I."/>
            <person name="Lou Y."/>
            <person name="Rohksar D."/>
            <person name="Lucas S."/>
            <person name="Huang K."/>
            <person name="Goodstein D.M."/>
            <person name="Hawkins T."/>
            <person name="Plengvidhya V."/>
            <person name="Welker D."/>
            <person name="Hughes J."/>
            <person name="Goh Y."/>
            <person name="Benson A."/>
            <person name="Baldwin K."/>
            <person name="Lee J.H."/>
            <person name="Diaz-Muniz I."/>
            <person name="Dosti B."/>
            <person name="Smeianov V."/>
            <person name="Wechter W."/>
            <person name="Barabote R."/>
            <person name="Lorca G."/>
            <person name="Altermann E."/>
            <person name="Barrangou R."/>
            <person name="Ganesan B."/>
            <person name="Xie Y."/>
            <person name="Rawsthorne H."/>
            <person name="Tamir D."/>
            <person name="Parker C."/>
            <person name="Breidt F."/>
            <person name="Broadbent J."/>
            <person name="Hutkins R."/>
            <person name="O'Sullivan D."/>
            <person name="Steele J."/>
            <person name="Unlu G."/>
            <person name="Saier M."/>
            <person name="Klaenhammer T."/>
            <person name="Richardson P."/>
            <person name="Kozyavkin S."/>
            <person name="Weimer B."/>
            <person name="Mills D."/>
        </authorList>
    </citation>
    <scope>NUCLEOTIDE SEQUENCE [LARGE SCALE GENOMIC DNA]</scope>
    <source>
        <strain evidence="3">ATCC 8293 / DSM 20343 / BCRC 11652 / CCM 1803 / JCM 6124 / NCDO 523 / NBRC 100496 / NCIMB 8023 / NCTC 12954 / NRRL B-1118 / 37Y</strain>
    </source>
</reference>
<dbReference type="EnsemblBacteria" id="ABJ62064">
    <property type="protein sequence ID" value="ABJ62064"/>
    <property type="gene ID" value="LEUM_0958"/>
</dbReference>
<feature type="transmembrane region" description="Helical" evidence="1">
    <location>
        <begin position="116"/>
        <end position="137"/>
    </location>
</feature>
<sequence>MYEKQFIGYEYQERVVEKKYEPVYLDAYPNFGWVIDQHHKSTQNPNNIMLHMKRNRDLVNRIEIKRLENKFQATMNEIIKIEKRNQLIPTIQACLVGLFGTALIVGAFFIHNVSSLYLSLLFGLVGFIGWVLPYFIYKTQFEKRTHHNQDSVESKYDAIYDLTKRAHQLCYMD</sequence>
<dbReference type="HOGENOM" id="CLU_1516452_0_0_9"/>
<proteinExistence type="predicted"/>
<evidence type="ECO:0000313" key="3">
    <source>
        <dbReference type="Proteomes" id="UP000000362"/>
    </source>
</evidence>